<dbReference type="VEuPathDB" id="FungiDB:CAGL0H10516g"/>
<sequence>MTTMRVPFKVKARYGWSGQAKEDLGFLEGDVMEVSRVAGEWYYGRLLRNKKCAGYFPNNFVTIVEERINSVQSVDSGRSKQAQQGQPILQQSKSGLPPIPTRSTNHDSSKYRSSRQAYHSTPNLPATASGYENNAPVGSNNGYSRRAEIYGMRQPGYDQLAMKKRNNINDSLTKKPNVNKYEDFVDTPALPPLPQLQSSKRNGKHRQPVKSYSSNDLPTSRSRDPADHFVDDQRFFDGFNSGKRSSVDTSSVSSGGLFSHSQYMDNSVTSSENSFAIMSDFSATSAGSFARHRKAQSFTDSLERSENGHLQYGNSIDTKQVNDTKTGGFWKRFMNKNDSNNNGVANSLRTNESFPKLPDLQTLDISPHHNDAHDWLTVKAHVNRSKSLTKYEKHPRYMRALERNRDLVLHPQDAIYNGLNTNEIRGHGKPGSVDIELAGLNTQYIDSMTWKRCSKNSTMRLENWVRTTFSARYSTDIEKLRGIYIFCTEMFSLIDDHGHSDFSREPANLESVLYQKYCTPYELTCLFKRLAVSLSIQCEVVIGFLKTPFAVNHEFEYNHCWLRVLVNNEWRFIDVILGNITNPIHEFVNNKPAKRADDSYFLVEPLEFIYTHIPPREYEQHIVPSLDQLSILYLPLVFPSFFKNGLVLYKFSTALSYLEDNEIYECSIEIPNDIEIFSSVVVNTEDKNKAKLYQKMELSLAQVRKHRTESGKRVIVIKAVLPPGVKSGALYIHSGVRGTQTTIANVHPLSMIIPLYHEGSESKYEFVSKVPNENILKLETYVVEPQNKYLFPDNEYNFEVLQHPFDGIMYNSTAANQNIKQPIAIKSPSGKIYNLEKNDPHVSYGTWKKTIKVKESGVWTGMILSDCGLGWANFAEWYCI</sequence>
<feature type="region of interest" description="Disordered" evidence="3">
    <location>
        <begin position="74"/>
        <end position="140"/>
    </location>
</feature>
<dbReference type="VEuPathDB" id="FungiDB:GVI51_H10417"/>
<dbReference type="SMART" id="SM00460">
    <property type="entry name" value="TGc"/>
    <property type="match status" value="1"/>
</dbReference>
<feature type="compositionally biased region" description="Polar residues" evidence="3">
    <location>
        <begin position="210"/>
        <end position="220"/>
    </location>
</feature>
<evidence type="ECO:0000313" key="5">
    <source>
        <dbReference type="EMBL" id="KTA96059.1"/>
    </source>
</evidence>
<protein>
    <submittedName>
        <fullName evidence="6">Cytokinesis protein 3</fullName>
    </submittedName>
</protein>
<evidence type="ECO:0000313" key="7">
    <source>
        <dbReference type="Proteomes" id="UP000054886"/>
    </source>
</evidence>
<reference evidence="6 7" key="1">
    <citation type="submission" date="2015-10" db="EMBL/GenBank/DDBJ databases">
        <title>Draft genomes sequences of Candida glabrata isolates 1A, 1B, 2A, 2B, 3A and 3B.</title>
        <authorList>
            <person name="Haavelsrud O.E."/>
            <person name="Gaustad P."/>
        </authorList>
    </citation>
    <scope>NUCLEOTIDE SEQUENCE [LARGE SCALE GENOMIC DNA]</scope>
    <source>
        <strain evidence="6">910700640</strain>
    </source>
</reference>
<feature type="compositionally biased region" description="Polar residues" evidence="3">
    <location>
        <begin position="114"/>
        <end position="140"/>
    </location>
</feature>
<dbReference type="GO" id="GO:1990344">
    <property type="term" value="P:secondary cell septum biogenesis"/>
    <property type="evidence" value="ECO:0007669"/>
    <property type="project" value="EnsemblFungi"/>
</dbReference>
<feature type="compositionally biased region" description="Polar residues" evidence="3">
    <location>
        <begin position="74"/>
        <end position="94"/>
    </location>
</feature>
<evidence type="ECO:0000259" key="4">
    <source>
        <dbReference type="PROSITE" id="PS50002"/>
    </source>
</evidence>
<evidence type="ECO:0000313" key="6">
    <source>
        <dbReference type="EMBL" id="KTA97468.1"/>
    </source>
</evidence>
<evidence type="ECO:0000256" key="2">
    <source>
        <dbReference type="PROSITE-ProRule" id="PRU00192"/>
    </source>
</evidence>
<dbReference type="VEuPathDB" id="FungiDB:B1J91_H10516g"/>
<dbReference type="PANTHER" id="PTHR46333:SF2">
    <property type="entry name" value="CYTOKINESIS PROTEIN 3"/>
    <property type="match status" value="1"/>
</dbReference>
<dbReference type="SUPFAM" id="SSF50044">
    <property type="entry name" value="SH3-domain"/>
    <property type="match status" value="1"/>
</dbReference>
<dbReference type="InterPro" id="IPR002931">
    <property type="entry name" value="Transglutaminase-like"/>
</dbReference>
<dbReference type="PROSITE" id="PS50002">
    <property type="entry name" value="SH3"/>
    <property type="match status" value="1"/>
</dbReference>
<dbReference type="InterPro" id="IPR056409">
    <property type="entry name" value="Ig_CYK3_C"/>
</dbReference>
<dbReference type="Gene3D" id="2.30.30.40">
    <property type="entry name" value="SH3 Domains"/>
    <property type="match status" value="1"/>
</dbReference>
<feature type="region of interest" description="Disordered" evidence="3">
    <location>
        <begin position="183"/>
        <end position="228"/>
    </location>
</feature>
<comment type="caution">
    <text evidence="6">The sequence shown here is derived from an EMBL/GenBank/DDBJ whole genome shotgun (WGS) entry which is preliminary data.</text>
</comment>
<dbReference type="GO" id="GO:0000142">
    <property type="term" value="C:cellular bud neck contractile ring"/>
    <property type="evidence" value="ECO:0007669"/>
    <property type="project" value="EnsemblFungi"/>
</dbReference>
<dbReference type="InterPro" id="IPR052557">
    <property type="entry name" value="CAP/Cytokinesis_protein"/>
</dbReference>
<accession>A0A0W0CDK1</accession>
<dbReference type="GO" id="GO:0044697">
    <property type="term" value="C:HICS complex"/>
    <property type="evidence" value="ECO:0007669"/>
    <property type="project" value="EnsemblFungi"/>
</dbReference>
<dbReference type="Proteomes" id="UP000054886">
    <property type="component" value="Unassembled WGS sequence"/>
</dbReference>
<dbReference type="GO" id="GO:0030234">
    <property type="term" value="F:enzyme regulator activity"/>
    <property type="evidence" value="ECO:0007669"/>
    <property type="project" value="EnsemblFungi"/>
</dbReference>
<feature type="domain" description="SH3" evidence="4">
    <location>
        <begin position="5"/>
        <end position="66"/>
    </location>
</feature>
<dbReference type="Pfam" id="PF24584">
    <property type="entry name" value="Ig_CYK3_C"/>
    <property type="match status" value="1"/>
</dbReference>
<dbReference type="VEuPathDB" id="FungiDB:GWK60_H10483"/>
<organism evidence="6 7">
    <name type="scientific">Candida glabrata</name>
    <name type="common">Yeast</name>
    <name type="synonym">Torulopsis glabrata</name>
    <dbReference type="NCBI Taxonomy" id="5478"/>
    <lineage>
        <taxon>Eukaryota</taxon>
        <taxon>Fungi</taxon>
        <taxon>Dikarya</taxon>
        <taxon>Ascomycota</taxon>
        <taxon>Saccharomycotina</taxon>
        <taxon>Saccharomycetes</taxon>
        <taxon>Saccharomycetales</taxon>
        <taxon>Saccharomycetaceae</taxon>
        <taxon>Nakaseomyces</taxon>
    </lineage>
</organism>
<proteinExistence type="predicted"/>
<dbReference type="EMBL" id="LLZZ01000160">
    <property type="protein sequence ID" value="KTA97468.1"/>
    <property type="molecule type" value="Genomic_DNA"/>
</dbReference>
<dbReference type="PANTHER" id="PTHR46333">
    <property type="entry name" value="CYTOKINESIS PROTEIN 3"/>
    <property type="match status" value="1"/>
</dbReference>
<dbReference type="InterPro" id="IPR038765">
    <property type="entry name" value="Papain-like_cys_pep_sf"/>
</dbReference>
<keyword evidence="1 2" id="KW-0728">SH3 domain</keyword>
<dbReference type="EMBL" id="LLZZ01000175">
    <property type="protein sequence ID" value="KTA96059.1"/>
    <property type="molecule type" value="Genomic_DNA"/>
</dbReference>
<dbReference type="OrthoDB" id="6129702at2759"/>
<dbReference type="SMART" id="SM00326">
    <property type="entry name" value="SH3"/>
    <property type="match status" value="1"/>
</dbReference>
<dbReference type="SUPFAM" id="SSF54001">
    <property type="entry name" value="Cysteine proteinases"/>
    <property type="match status" value="1"/>
</dbReference>
<evidence type="ECO:0000256" key="1">
    <source>
        <dbReference type="ARBA" id="ARBA00022443"/>
    </source>
</evidence>
<dbReference type="AlphaFoldDB" id="A0A0W0CDK1"/>
<evidence type="ECO:0000256" key="3">
    <source>
        <dbReference type="SAM" id="MobiDB-lite"/>
    </source>
</evidence>
<dbReference type="InterPro" id="IPR001452">
    <property type="entry name" value="SH3_domain"/>
</dbReference>
<dbReference type="InterPro" id="IPR036028">
    <property type="entry name" value="SH3-like_dom_sf"/>
</dbReference>
<name>A0A0W0CDK1_CANGB</name>
<gene>
    <name evidence="6" type="ORF">AO440_002345</name>
    <name evidence="5" type="ORF">AO440_005425</name>
</gene>